<feature type="transmembrane region" description="Helical" evidence="7">
    <location>
        <begin position="640"/>
        <end position="660"/>
    </location>
</feature>
<accession>A0ABD3QDQ0</accession>
<evidence type="ECO:0000256" key="4">
    <source>
        <dbReference type="ARBA" id="ARBA00022989"/>
    </source>
</evidence>
<feature type="transmembrane region" description="Helical" evidence="7">
    <location>
        <begin position="405"/>
        <end position="425"/>
    </location>
</feature>
<evidence type="ECO:0000256" key="2">
    <source>
        <dbReference type="ARBA" id="ARBA00022475"/>
    </source>
</evidence>
<comment type="caution">
    <text evidence="9">The sequence shown here is derived from an EMBL/GenBank/DDBJ whole genome shotgun (WGS) entry which is preliminary data.</text>
</comment>
<dbReference type="PANTHER" id="PTHR43478">
    <property type="entry name" value="NA+/H+ ANTIPORTER-RELATED"/>
    <property type="match status" value="1"/>
</dbReference>
<sequence>MYKIVSIHNNAAFQVSAALLWGEEVYIGNSSNTLTCEMTVDGVVTDTGSIDLVESRALPQVIDCGTATVTSSGTHTIGVTVKVDESESSSDRDYQSFKAGTSFIPLIVVLVLAATTQMVELSLGSGIFLGCCMITGSITAGFRTMLDTYLLEALASEDHAFVMLFILFMSGLVGIIEKSGGLLGITEALRGFVKTPRSAQLAAFAAGCLIFFDDYSNCLIAGNSMRPLSDLAGVSREKLAFIVDATAAPIASISPVSAWVGFEIDLIQQELNRIYELYDEPTVPNSGFGVFLQTIPYRYYCIFMLFFMFSCILSGRDSGPMLIAERLNRIYGRTDGGEGRALAVDGGALVSHNEPAPDTPCRWWNMAFPIAMLLVYIFYLLVYTGKDPSNPNQTFLEIMEGSDSYSALLWGTMAGALTATAFYFLQDKYQGRIIWFNVKGYMNKARRTIRSFRRNNTDIEEETETHPKILIRYDEAMSSFMIGMEKIFQSLVTLILAWASGQIMQAVGLNRLFGAIITSPGLDYKMLPTISFCTSILIAFATGTSWGTMTIMFPLIVVPSYEASSGDLNIVYGVIAGILAGAVAGDHASPISDTTILGAMASECKLLNHVKTQAPYAFITAIWSILVGTIPSGKASLNNGVCILLGFLASVFSTTLPAAAPINKTGRFDVVTELYILITKNEYLLKLKEDTKKVSETGETLILPKEADDTTKITNDMTKHLVDDEEIASSDKTGTGDDAEVGVVPESAAARSASIMSGISEVGPEDPLPNETTVDADKDNLADSTLSA</sequence>
<dbReference type="Pfam" id="PF03553">
    <property type="entry name" value="Na_H_antiporter"/>
    <property type="match status" value="1"/>
</dbReference>
<keyword evidence="3 7" id="KW-0812">Transmembrane</keyword>
<name>A0ABD3QDQ0_9STRA</name>
<evidence type="ECO:0000256" key="6">
    <source>
        <dbReference type="SAM" id="MobiDB-lite"/>
    </source>
</evidence>
<evidence type="ECO:0000313" key="10">
    <source>
        <dbReference type="Proteomes" id="UP001516023"/>
    </source>
</evidence>
<gene>
    <name evidence="9" type="ORF">HJC23_013204</name>
</gene>
<reference evidence="9 10" key="1">
    <citation type="journal article" date="2020" name="G3 (Bethesda)">
        <title>Improved Reference Genome for Cyclotella cryptica CCMP332, a Model for Cell Wall Morphogenesis, Salinity Adaptation, and Lipid Production in Diatoms (Bacillariophyta).</title>
        <authorList>
            <person name="Roberts W.R."/>
            <person name="Downey K.M."/>
            <person name="Ruck E.C."/>
            <person name="Traller J.C."/>
            <person name="Alverson A.J."/>
        </authorList>
    </citation>
    <scope>NUCLEOTIDE SEQUENCE [LARGE SCALE GENOMIC DNA]</scope>
    <source>
        <strain evidence="9 10">CCMP332</strain>
    </source>
</reference>
<feature type="transmembrane region" description="Helical" evidence="7">
    <location>
        <begin position="529"/>
        <end position="556"/>
    </location>
</feature>
<evidence type="ECO:0000256" key="5">
    <source>
        <dbReference type="ARBA" id="ARBA00023136"/>
    </source>
</evidence>
<evidence type="ECO:0000256" key="1">
    <source>
        <dbReference type="ARBA" id="ARBA00004651"/>
    </source>
</evidence>
<dbReference type="EMBL" id="JABMIG020000050">
    <property type="protein sequence ID" value="KAL3797966.1"/>
    <property type="molecule type" value="Genomic_DNA"/>
</dbReference>
<keyword evidence="5 7" id="KW-0472">Membrane</keyword>
<dbReference type="PANTHER" id="PTHR43478:SF1">
    <property type="entry name" value="NA+_H+ ANTIPORTER NHAC-LIKE C-TERMINAL DOMAIN-CONTAINING PROTEIN"/>
    <property type="match status" value="1"/>
</dbReference>
<evidence type="ECO:0000256" key="3">
    <source>
        <dbReference type="ARBA" id="ARBA00022692"/>
    </source>
</evidence>
<dbReference type="Proteomes" id="UP001516023">
    <property type="component" value="Unassembled WGS sequence"/>
</dbReference>
<feature type="transmembrane region" description="Helical" evidence="7">
    <location>
        <begin position="99"/>
        <end position="119"/>
    </location>
</feature>
<proteinExistence type="predicted"/>
<organism evidence="9 10">
    <name type="scientific">Cyclotella cryptica</name>
    <dbReference type="NCBI Taxonomy" id="29204"/>
    <lineage>
        <taxon>Eukaryota</taxon>
        <taxon>Sar</taxon>
        <taxon>Stramenopiles</taxon>
        <taxon>Ochrophyta</taxon>
        <taxon>Bacillariophyta</taxon>
        <taxon>Coscinodiscophyceae</taxon>
        <taxon>Thalassiosirophycidae</taxon>
        <taxon>Stephanodiscales</taxon>
        <taxon>Stephanodiscaceae</taxon>
        <taxon>Cyclotella</taxon>
    </lineage>
</organism>
<evidence type="ECO:0000256" key="7">
    <source>
        <dbReference type="SAM" id="Phobius"/>
    </source>
</evidence>
<feature type="domain" description="Na+/H+ antiporter NhaC-like C-terminal" evidence="8">
    <location>
        <begin position="471"/>
        <end position="625"/>
    </location>
</feature>
<feature type="transmembrane region" description="Helical" evidence="7">
    <location>
        <begin position="568"/>
        <end position="585"/>
    </location>
</feature>
<feature type="region of interest" description="Disordered" evidence="6">
    <location>
        <begin position="724"/>
        <end position="788"/>
    </location>
</feature>
<evidence type="ECO:0000313" key="9">
    <source>
        <dbReference type="EMBL" id="KAL3797966.1"/>
    </source>
</evidence>
<protein>
    <recommendedName>
        <fullName evidence="8">Na+/H+ antiporter NhaC-like C-terminal domain-containing protein</fullName>
    </recommendedName>
</protein>
<feature type="transmembrane region" description="Helical" evidence="7">
    <location>
        <begin position="363"/>
        <end position="385"/>
    </location>
</feature>
<comment type="subcellular location">
    <subcellularLocation>
        <location evidence="1">Cell membrane</location>
        <topology evidence="1">Multi-pass membrane protein</topology>
    </subcellularLocation>
</comment>
<keyword evidence="4 7" id="KW-1133">Transmembrane helix</keyword>
<keyword evidence="10" id="KW-1185">Reference proteome</keyword>
<dbReference type="AlphaFoldDB" id="A0ABD3QDQ0"/>
<feature type="transmembrane region" description="Helical" evidence="7">
    <location>
        <begin position="158"/>
        <end position="176"/>
    </location>
</feature>
<dbReference type="GO" id="GO:0005886">
    <property type="term" value="C:plasma membrane"/>
    <property type="evidence" value="ECO:0007669"/>
    <property type="project" value="UniProtKB-SubCell"/>
</dbReference>
<keyword evidence="2" id="KW-1003">Cell membrane</keyword>
<evidence type="ECO:0000259" key="8">
    <source>
        <dbReference type="Pfam" id="PF03553"/>
    </source>
</evidence>
<feature type="transmembrane region" description="Helical" evidence="7">
    <location>
        <begin position="487"/>
        <end position="509"/>
    </location>
</feature>
<feature type="transmembrane region" description="Helical" evidence="7">
    <location>
        <begin position="125"/>
        <end position="146"/>
    </location>
</feature>
<dbReference type="InterPro" id="IPR018461">
    <property type="entry name" value="Na/H_Antiport_NhaC-like_C"/>
</dbReference>
<feature type="transmembrane region" description="Helical" evidence="7">
    <location>
        <begin position="615"/>
        <end position="633"/>
    </location>
</feature>
<feature type="transmembrane region" description="Helical" evidence="7">
    <location>
        <begin position="297"/>
        <end position="315"/>
    </location>
</feature>